<evidence type="ECO:0000313" key="1">
    <source>
        <dbReference type="EMBL" id="KAJ4719371.1"/>
    </source>
</evidence>
<sequence length="336" mass="38352">MRTAPMCFSILQAPKGRINTLANFCWESFHSFSTTHGRSPSFTLLSSKTNGLEGSYSSYSKRWTRRPISTETEAGNKTSKLSKIKNEYMRVESLRSAPIYVNKTEMNEFQRIQYCDIQQKIAEDKDLANLVTAIVFDIETTGFSRENERIIEIAFQDLLGGENSTFQTLVNPERHVPNPHVHGITTHMVCRPDVPRMEDLIPILLQYVKSRQKPGGYIMFVAHNARTFDVPFLIKEFGRHSYEIPPNWLFMDTLSLARELIKSGGSNIPSRTSLQALRDHYRIPLMGSAHRAMSDVTSLSLILQRLTFDLKLSISDLVERSFTPSDLINSVKKKKK</sequence>
<accession>A0ACC1Y7F7</accession>
<keyword evidence="2" id="KW-1185">Reference proteome</keyword>
<dbReference type="Proteomes" id="UP001164539">
    <property type="component" value="Chromosome 4"/>
</dbReference>
<reference evidence="1 2" key="1">
    <citation type="journal article" date="2023" name="Science">
        <title>Complex scaffold remodeling in plant triterpene biosynthesis.</title>
        <authorList>
            <person name="De La Pena R."/>
            <person name="Hodgson H."/>
            <person name="Liu J.C."/>
            <person name="Stephenson M.J."/>
            <person name="Martin A.C."/>
            <person name="Owen C."/>
            <person name="Harkess A."/>
            <person name="Leebens-Mack J."/>
            <person name="Jimenez L.E."/>
            <person name="Osbourn A."/>
            <person name="Sattely E.S."/>
        </authorList>
    </citation>
    <scope>NUCLEOTIDE SEQUENCE [LARGE SCALE GENOMIC DNA]</scope>
    <source>
        <strain evidence="2">cv. JPN11</strain>
        <tissue evidence="1">Leaf</tissue>
    </source>
</reference>
<gene>
    <name evidence="1" type="ORF">OWV82_007359</name>
</gene>
<keyword evidence="1" id="KW-0540">Nuclease</keyword>
<name>A0ACC1Y7F7_MELAZ</name>
<keyword evidence="1" id="KW-0269">Exonuclease</keyword>
<dbReference type="EMBL" id="CM051397">
    <property type="protein sequence ID" value="KAJ4719371.1"/>
    <property type="molecule type" value="Genomic_DNA"/>
</dbReference>
<protein>
    <submittedName>
        <fullName evidence="1">Exonuclease DPD1, chloroplastic/mitochondrial</fullName>
    </submittedName>
</protein>
<evidence type="ECO:0000313" key="2">
    <source>
        <dbReference type="Proteomes" id="UP001164539"/>
    </source>
</evidence>
<keyword evidence="1" id="KW-0378">Hydrolase</keyword>
<organism evidence="1 2">
    <name type="scientific">Melia azedarach</name>
    <name type="common">Chinaberry tree</name>
    <dbReference type="NCBI Taxonomy" id="155640"/>
    <lineage>
        <taxon>Eukaryota</taxon>
        <taxon>Viridiplantae</taxon>
        <taxon>Streptophyta</taxon>
        <taxon>Embryophyta</taxon>
        <taxon>Tracheophyta</taxon>
        <taxon>Spermatophyta</taxon>
        <taxon>Magnoliopsida</taxon>
        <taxon>eudicotyledons</taxon>
        <taxon>Gunneridae</taxon>
        <taxon>Pentapetalae</taxon>
        <taxon>rosids</taxon>
        <taxon>malvids</taxon>
        <taxon>Sapindales</taxon>
        <taxon>Meliaceae</taxon>
        <taxon>Melia</taxon>
    </lineage>
</organism>
<comment type="caution">
    <text evidence="1">The sequence shown here is derived from an EMBL/GenBank/DDBJ whole genome shotgun (WGS) entry which is preliminary data.</text>
</comment>
<proteinExistence type="predicted"/>